<dbReference type="SUPFAM" id="SSF51735">
    <property type="entry name" value="NAD(P)-binding Rossmann-fold domains"/>
    <property type="match status" value="1"/>
</dbReference>
<dbReference type="InterPro" id="IPR050177">
    <property type="entry name" value="Lipid_A_modif_metabolic_enz"/>
</dbReference>
<comment type="caution">
    <text evidence="2">The sequence shown here is derived from an EMBL/GenBank/DDBJ whole genome shotgun (WGS) entry which is preliminary data.</text>
</comment>
<name>A0A6B3RN55_9RHOB</name>
<dbReference type="InterPro" id="IPR036291">
    <property type="entry name" value="NAD(P)-bd_dom_sf"/>
</dbReference>
<evidence type="ECO:0000313" key="2">
    <source>
        <dbReference type="EMBL" id="NEX47534.1"/>
    </source>
</evidence>
<keyword evidence="3" id="KW-1185">Reference proteome</keyword>
<dbReference type="Gene3D" id="3.40.50.720">
    <property type="entry name" value="NAD(P)-binding Rossmann-like Domain"/>
    <property type="match status" value="1"/>
</dbReference>
<dbReference type="Pfam" id="PF01370">
    <property type="entry name" value="Epimerase"/>
    <property type="match status" value="1"/>
</dbReference>
<dbReference type="EMBL" id="JAAIKE010000005">
    <property type="protein sequence ID" value="NEX47534.1"/>
    <property type="molecule type" value="Genomic_DNA"/>
</dbReference>
<gene>
    <name evidence="2" type="ORF">G3572_15080</name>
</gene>
<dbReference type="PANTHER" id="PTHR43245">
    <property type="entry name" value="BIFUNCTIONAL POLYMYXIN RESISTANCE PROTEIN ARNA"/>
    <property type="match status" value="1"/>
</dbReference>
<sequence length="315" mass="32338">MAVLVTGASGFLGGALVRDLRARGSAVLATGRGVEASAEVGALALDLAGAGAVDRLTRAAEQAGVRAIVHAAALSAPWGAMAEFRRSNVGATQTVLEVARRLGGVRVVHISTPSVCFRFADQIGLREDAALPPPVNAYAATKAESEALALAAGAVVLRPRGIYGAGDRALLPRLLRAMAAGPLPLMRGGQAATDLTHVDDVVAAIHAALGSDAGGVFHVSGGVALPIREVVRAVAARAGVVPRWRALPVPLVMAAARAMEWRGALTGTEPRVTRYGVGLFAYTQTLDISRAGRELGWRPVVDFEDGLNRTFGGGA</sequence>
<protein>
    <submittedName>
        <fullName evidence="2">NAD(P)-dependent oxidoreductase</fullName>
    </submittedName>
</protein>
<organism evidence="2 3">
    <name type="scientific">Pseudotabrizicola algicola</name>
    <dbReference type="NCBI Taxonomy" id="2709381"/>
    <lineage>
        <taxon>Bacteria</taxon>
        <taxon>Pseudomonadati</taxon>
        <taxon>Pseudomonadota</taxon>
        <taxon>Alphaproteobacteria</taxon>
        <taxon>Rhodobacterales</taxon>
        <taxon>Paracoccaceae</taxon>
        <taxon>Pseudotabrizicola</taxon>
    </lineage>
</organism>
<evidence type="ECO:0000259" key="1">
    <source>
        <dbReference type="Pfam" id="PF01370"/>
    </source>
</evidence>
<dbReference type="RefSeq" id="WP_164613364.1">
    <property type="nucleotide sequence ID" value="NZ_JAAIKE010000005.1"/>
</dbReference>
<dbReference type="PANTHER" id="PTHR43245:SF24">
    <property type="entry name" value="DEHYDROGENASE"/>
    <property type="match status" value="1"/>
</dbReference>
<dbReference type="AlphaFoldDB" id="A0A6B3RN55"/>
<accession>A0A6B3RN55</accession>
<reference evidence="2 3" key="1">
    <citation type="submission" date="2020-02" db="EMBL/GenBank/DDBJ databases">
        <title>Rhodobacter algicola sp. nov., isolated from microalga culture.</title>
        <authorList>
            <person name="Park C.-Y."/>
        </authorList>
    </citation>
    <scope>NUCLEOTIDE SEQUENCE [LARGE SCALE GENOMIC DNA]</scope>
    <source>
        <strain evidence="2 3">ETT8</strain>
    </source>
</reference>
<evidence type="ECO:0000313" key="3">
    <source>
        <dbReference type="Proteomes" id="UP000481421"/>
    </source>
</evidence>
<feature type="domain" description="NAD-dependent epimerase/dehydratase" evidence="1">
    <location>
        <begin position="3"/>
        <end position="215"/>
    </location>
</feature>
<dbReference type="InterPro" id="IPR001509">
    <property type="entry name" value="Epimerase_deHydtase"/>
</dbReference>
<dbReference type="Proteomes" id="UP000481421">
    <property type="component" value="Unassembled WGS sequence"/>
</dbReference>
<proteinExistence type="predicted"/>